<dbReference type="AlphaFoldDB" id="W0JU32"/>
<reference evidence="2 3" key="1">
    <citation type="submission" date="2014-01" db="EMBL/GenBank/DDBJ databases">
        <authorList>
            <consortium name="DOE Joint Genome Institute"/>
            <person name="Anderson I."/>
            <person name="Huntemann M."/>
            <person name="Han J."/>
            <person name="Chen A."/>
            <person name="Kyrpides N."/>
            <person name="Mavromatis K."/>
            <person name="Markowitz V."/>
            <person name="Palaniappan K."/>
            <person name="Ivanova N."/>
            <person name="Schaumberg A."/>
            <person name="Pati A."/>
            <person name="Liolios K."/>
            <person name="Nordberg H.P."/>
            <person name="Cantor M.N."/>
            <person name="Hua S.X."/>
            <person name="Woyke T."/>
        </authorList>
    </citation>
    <scope>NUCLEOTIDE SEQUENCE [LARGE SCALE GENOMIC DNA]</scope>
    <source>
        <strain evidence="2 3">XH-48</strain>
    </source>
</reference>
<dbReference type="STRING" id="797299.HALLA_07545"/>
<evidence type="ECO:0000313" key="3">
    <source>
        <dbReference type="Proteomes" id="UP000019024"/>
    </source>
</evidence>
<dbReference type="KEGG" id="hlr:HALLA_07545"/>
<dbReference type="EMBL" id="CP007055">
    <property type="protein sequence ID" value="AHG00787.1"/>
    <property type="molecule type" value="Genomic_DNA"/>
</dbReference>
<accession>W0JU32</accession>
<feature type="transmembrane region" description="Helical" evidence="1">
    <location>
        <begin position="76"/>
        <end position="98"/>
    </location>
</feature>
<dbReference type="Proteomes" id="UP000019024">
    <property type="component" value="Chromosome"/>
</dbReference>
<dbReference type="HOGENOM" id="CLU_2299252_0_0_2"/>
<evidence type="ECO:0000256" key="1">
    <source>
        <dbReference type="SAM" id="Phobius"/>
    </source>
</evidence>
<feature type="transmembrane region" description="Helical" evidence="1">
    <location>
        <begin position="52"/>
        <end position="70"/>
    </location>
</feature>
<protein>
    <submittedName>
        <fullName evidence="2">Uncharacterized protein</fullName>
    </submittedName>
</protein>
<evidence type="ECO:0000313" key="2">
    <source>
        <dbReference type="EMBL" id="AHG00787.1"/>
    </source>
</evidence>
<keyword evidence="1" id="KW-0812">Transmembrane</keyword>
<organism evidence="2 3">
    <name type="scientific">Halostagnicola larsenii XH-48</name>
    <dbReference type="NCBI Taxonomy" id="797299"/>
    <lineage>
        <taxon>Archaea</taxon>
        <taxon>Methanobacteriati</taxon>
        <taxon>Methanobacteriota</taxon>
        <taxon>Stenosarchaea group</taxon>
        <taxon>Halobacteria</taxon>
        <taxon>Halobacteriales</taxon>
        <taxon>Natrialbaceae</taxon>
        <taxon>Halostagnicola</taxon>
    </lineage>
</organism>
<proteinExistence type="predicted"/>
<sequence length="100" mass="11015">MDRARFALGFAIRIQEDLLPRHSPALIGYNYIRQPIGISAMSDGWMDENTHLLLLSVFSVTIGFFGAILLDGWAGVVLVVIAVTSFFIASTIILRFLATT</sequence>
<gene>
    <name evidence="2" type="ORF">HALLA_07545</name>
</gene>
<name>W0JU32_9EURY</name>
<keyword evidence="1" id="KW-1133">Transmembrane helix</keyword>
<keyword evidence="1" id="KW-0472">Membrane</keyword>
<keyword evidence="3" id="KW-1185">Reference proteome</keyword>